<dbReference type="InterPro" id="IPR027417">
    <property type="entry name" value="P-loop_NTPase"/>
</dbReference>
<keyword evidence="3" id="KW-0418">Kinase</keyword>
<comment type="caution">
    <text evidence="5">The sequence shown here is derived from an EMBL/GenBank/DDBJ whole genome shotgun (WGS) entry which is preliminary data.</text>
</comment>
<comment type="similarity">
    <text evidence="1">Belongs to the guanylate kinase family.</text>
</comment>
<evidence type="ECO:0000256" key="1">
    <source>
        <dbReference type="ARBA" id="ARBA00005790"/>
    </source>
</evidence>
<dbReference type="Proteomes" id="UP000231542">
    <property type="component" value="Unassembled WGS sequence"/>
</dbReference>
<evidence type="ECO:0000313" key="6">
    <source>
        <dbReference type="Proteomes" id="UP000231542"/>
    </source>
</evidence>
<dbReference type="InterPro" id="IPR008144">
    <property type="entry name" value="Guanylate_kin-like_dom"/>
</dbReference>
<evidence type="ECO:0000256" key="2">
    <source>
        <dbReference type="ARBA" id="ARBA00022679"/>
    </source>
</evidence>
<accession>A0A2H0YW01</accession>
<feature type="domain" description="Guanylate kinase-like" evidence="4">
    <location>
        <begin position="3"/>
        <end position="199"/>
    </location>
</feature>
<dbReference type="Gene3D" id="3.40.50.300">
    <property type="entry name" value="P-loop containing nucleotide triphosphate hydrolases"/>
    <property type="match status" value="1"/>
</dbReference>
<organism evidence="5 6">
    <name type="scientific">Candidatus Kerfeldbacteria bacterium CG08_land_8_20_14_0_20_40_16</name>
    <dbReference type="NCBI Taxonomy" id="2014244"/>
    <lineage>
        <taxon>Bacteria</taxon>
        <taxon>Candidatus Kerfeldiibacteriota</taxon>
    </lineage>
</organism>
<dbReference type="SUPFAM" id="SSF52540">
    <property type="entry name" value="P-loop containing nucleoside triphosphate hydrolases"/>
    <property type="match status" value="1"/>
</dbReference>
<name>A0A2H0YW01_9BACT</name>
<dbReference type="AlphaFoldDB" id="A0A2H0YW01"/>
<protein>
    <recommendedName>
        <fullName evidence="4">Guanylate kinase-like domain-containing protein</fullName>
    </recommendedName>
</protein>
<dbReference type="Pfam" id="PF00625">
    <property type="entry name" value="Guanylate_kin"/>
    <property type="match status" value="1"/>
</dbReference>
<gene>
    <name evidence="5" type="ORF">COT24_02350</name>
</gene>
<dbReference type="InterPro" id="IPR008145">
    <property type="entry name" value="GK/Ca_channel_bsu"/>
</dbReference>
<dbReference type="GO" id="GO:0005829">
    <property type="term" value="C:cytosol"/>
    <property type="evidence" value="ECO:0007669"/>
    <property type="project" value="TreeGrafter"/>
</dbReference>
<proteinExistence type="inferred from homology"/>
<dbReference type="EMBL" id="PEXU01000029">
    <property type="protein sequence ID" value="PIS42671.1"/>
    <property type="molecule type" value="Genomic_DNA"/>
</dbReference>
<sequence>MQQKILILLSPSGGGKDSVITELENRGIGICAKRVTTRPNRGTEEDRLRYDFVVPEQFERLNVRGMLLMPNPYASHFYAVQASALKPILEQGRVVILKGVVDNVFDARSKLRELYPRAKITVVYLFPACERTWLSRLRKRGTDDNIEARIEESKREIKQARTSLENRDGLVDFGILNGPENSVAQTTDLVIQCLNGTIDFNHLVL</sequence>
<reference evidence="5 6" key="1">
    <citation type="submission" date="2017-09" db="EMBL/GenBank/DDBJ databases">
        <title>Depth-based differentiation of microbial function through sediment-hosted aquifers and enrichment of novel symbionts in the deep terrestrial subsurface.</title>
        <authorList>
            <person name="Probst A.J."/>
            <person name="Ladd B."/>
            <person name="Jarett J.K."/>
            <person name="Geller-Mcgrath D.E."/>
            <person name="Sieber C.M."/>
            <person name="Emerson J.B."/>
            <person name="Anantharaman K."/>
            <person name="Thomas B.C."/>
            <person name="Malmstrom R."/>
            <person name="Stieglmeier M."/>
            <person name="Klingl A."/>
            <person name="Woyke T."/>
            <person name="Ryan C.M."/>
            <person name="Banfield J.F."/>
        </authorList>
    </citation>
    <scope>NUCLEOTIDE SEQUENCE [LARGE SCALE GENOMIC DNA]</scope>
    <source>
        <strain evidence="5">CG08_land_8_20_14_0_20_40_16</strain>
    </source>
</reference>
<evidence type="ECO:0000313" key="5">
    <source>
        <dbReference type="EMBL" id="PIS42671.1"/>
    </source>
</evidence>
<evidence type="ECO:0000259" key="4">
    <source>
        <dbReference type="PROSITE" id="PS50052"/>
    </source>
</evidence>
<evidence type="ECO:0000256" key="3">
    <source>
        <dbReference type="ARBA" id="ARBA00022777"/>
    </source>
</evidence>
<dbReference type="PROSITE" id="PS50052">
    <property type="entry name" value="GUANYLATE_KINASE_2"/>
    <property type="match status" value="1"/>
</dbReference>
<dbReference type="PANTHER" id="PTHR23117">
    <property type="entry name" value="GUANYLATE KINASE-RELATED"/>
    <property type="match status" value="1"/>
</dbReference>
<keyword evidence="2" id="KW-0808">Transferase</keyword>
<dbReference type="PANTHER" id="PTHR23117:SF13">
    <property type="entry name" value="GUANYLATE KINASE"/>
    <property type="match status" value="1"/>
</dbReference>
<dbReference type="SMART" id="SM00072">
    <property type="entry name" value="GuKc"/>
    <property type="match status" value="1"/>
</dbReference>
<dbReference type="GO" id="GO:0004385">
    <property type="term" value="F:GMP kinase activity"/>
    <property type="evidence" value="ECO:0007669"/>
    <property type="project" value="TreeGrafter"/>
</dbReference>